<reference evidence="1 2" key="1">
    <citation type="submission" date="2024-02" db="EMBL/GenBank/DDBJ databases">
        <authorList>
            <person name="Chen Y."/>
            <person name="Shah S."/>
            <person name="Dougan E. K."/>
            <person name="Thang M."/>
            <person name="Chan C."/>
        </authorList>
    </citation>
    <scope>NUCLEOTIDE SEQUENCE [LARGE SCALE GENOMIC DNA]</scope>
</reference>
<name>A0ABP0IIX0_9DINO</name>
<organism evidence="1 2">
    <name type="scientific">Durusdinium trenchii</name>
    <dbReference type="NCBI Taxonomy" id="1381693"/>
    <lineage>
        <taxon>Eukaryota</taxon>
        <taxon>Sar</taxon>
        <taxon>Alveolata</taxon>
        <taxon>Dinophyceae</taxon>
        <taxon>Suessiales</taxon>
        <taxon>Symbiodiniaceae</taxon>
        <taxon>Durusdinium</taxon>
    </lineage>
</organism>
<comment type="caution">
    <text evidence="1">The sequence shown here is derived from an EMBL/GenBank/DDBJ whole genome shotgun (WGS) entry which is preliminary data.</text>
</comment>
<gene>
    <name evidence="1" type="ORF">CCMP2556_LOCUS6899</name>
</gene>
<evidence type="ECO:0000313" key="1">
    <source>
        <dbReference type="EMBL" id="CAK9002550.1"/>
    </source>
</evidence>
<protein>
    <submittedName>
        <fullName evidence="1">Uncharacterized protein</fullName>
    </submittedName>
</protein>
<accession>A0ABP0IIX0</accession>
<dbReference type="EMBL" id="CAXAMN010003036">
    <property type="protein sequence ID" value="CAK9002550.1"/>
    <property type="molecule type" value="Genomic_DNA"/>
</dbReference>
<proteinExistence type="predicted"/>
<evidence type="ECO:0000313" key="2">
    <source>
        <dbReference type="Proteomes" id="UP001642484"/>
    </source>
</evidence>
<dbReference type="Proteomes" id="UP001642484">
    <property type="component" value="Unassembled WGS sequence"/>
</dbReference>
<sequence length="82" mass="8952">MCVAAVGLCPGRDVAQLGYHLLPRQVVGCGTPHLLDSFGRFRALQLQCIEHDGDLPLGFRSHVSRPFHACGEAALFREGRHS</sequence>
<keyword evidence="2" id="KW-1185">Reference proteome</keyword>